<feature type="region of interest" description="Disordered" evidence="1">
    <location>
        <begin position="522"/>
        <end position="544"/>
    </location>
</feature>
<dbReference type="PROSITE" id="PS50004">
    <property type="entry name" value="C2"/>
    <property type="match status" value="1"/>
</dbReference>
<evidence type="ECO:0000313" key="4">
    <source>
        <dbReference type="Proteomes" id="UP001230504"/>
    </source>
</evidence>
<accession>A0AAD8V5Y5</accession>
<dbReference type="InterPro" id="IPR035892">
    <property type="entry name" value="C2_domain_sf"/>
</dbReference>
<dbReference type="InterPro" id="IPR000008">
    <property type="entry name" value="C2_dom"/>
</dbReference>
<dbReference type="Proteomes" id="UP001230504">
    <property type="component" value="Unassembled WGS sequence"/>
</dbReference>
<feature type="compositionally biased region" description="Polar residues" evidence="1">
    <location>
        <begin position="157"/>
        <end position="168"/>
    </location>
</feature>
<feature type="region of interest" description="Disordered" evidence="1">
    <location>
        <begin position="785"/>
        <end position="858"/>
    </location>
</feature>
<feature type="compositionally biased region" description="Basic and acidic residues" evidence="1">
    <location>
        <begin position="135"/>
        <end position="150"/>
    </location>
</feature>
<evidence type="ECO:0000313" key="3">
    <source>
        <dbReference type="EMBL" id="KAK1595487.1"/>
    </source>
</evidence>
<gene>
    <name evidence="3" type="ORF">LY79DRAFT_657681</name>
</gene>
<comment type="caution">
    <text evidence="3">The sequence shown here is derived from an EMBL/GenBank/DDBJ whole genome shotgun (WGS) entry which is preliminary data.</text>
</comment>
<organism evidence="3 4">
    <name type="scientific">Colletotrichum navitas</name>
    <dbReference type="NCBI Taxonomy" id="681940"/>
    <lineage>
        <taxon>Eukaryota</taxon>
        <taxon>Fungi</taxon>
        <taxon>Dikarya</taxon>
        <taxon>Ascomycota</taxon>
        <taxon>Pezizomycotina</taxon>
        <taxon>Sordariomycetes</taxon>
        <taxon>Hypocreomycetidae</taxon>
        <taxon>Glomerellales</taxon>
        <taxon>Glomerellaceae</taxon>
        <taxon>Colletotrichum</taxon>
        <taxon>Colletotrichum graminicola species complex</taxon>
    </lineage>
</organism>
<feature type="compositionally biased region" description="Basic and acidic residues" evidence="1">
    <location>
        <begin position="683"/>
        <end position="700"/>
    </location>
</feature>
<protein>
    <recommendedName>
        <fullName evidence="2">C2 domain-containing protein</fullName>
    </recommendedName>
</protein>
<dbReference type="EMBL" id="JAHLJV010000015">
    <property type="protein sequence ID" value="KAK1595487.1"/>
    <property type="molecule type" value="Genomic_DNA"/>
</dbReference>
<dbReference type="Pfam" id="PF00168">
    <property type="entry name" value="C2"/>
    <property type="match status" value="1"/>
</dbReference>
<feature type="compositionally biased region" description="Basic and acidic residues" evidence="1">
    <location>
        <begin position="301"/>
        <end position="311"/>
    </location>
</feature>
<feature type="compositionally biased region" description="Low complexity" evidence="1">
    <location>
        <begin position="245"/>
        <end position="257"/>
    </location>
</feature>
<feature type="compositionally biased region" description="Polar residues" evidence="1">
    <location>
        <begin position="196"/>
        <end position="213"/>
    </location>
</feature>
<dbReference type="GeneID" id="85446952"/>
<keyword evidence="4" id="KW-1185">Reference proteome</keyword>
<name>A0AAD8V5Y5_9PEZI</name>
<dbReference type="SMART" id="SM00239">
    <property type="entry name" value="C2"/>
    <property type="match status" value="1"/>
</dbReference>
<reference evidence="3" key="1">
    <citation type="submission" date="2021-06" db="EMBL/GenBank/DDBJ databases">
        <title>Comparative genomics, transcriptomics and evolutionary studies reveal genomic signatures of adaptation to plant cell wall in hemibiotrophic fungi.</title>
        <authorList>
            <consortium name="DOE Joint Genome Institute"/>
            <person name="Baroncelli R."/>
            <person name="Diaz J.F."/>
            <person name="Benocci T."/>
            <person name="Peng M."/>
            <person name="Battaglia E."/>
            <person name="Haridas S."/>
            <person name="Andreopoulos W."/>
            <person name="Labutti K."/>
            <person name="Pangilinan J."/>
            <person name="Floch G.L."/>
            <person name="Makela M.R."/>
            <person name="Henrissat B."/>
            <person name="Grigoriev I.V."/>
            <person name="Crouch J.A."/>
            <person name="De Vries R.P."/>
            <person name="Sukno S.A."/>
            <person name="Thon M.R."/>
        </authorList>
    </citation>
    <scope>NUCLEOTIDE SEQUENCE</scope>
    <source>
        <strain evidence="3">CBS 125086</strain>
    </source>
</reference>
<feature type="domain" description="C2" evidence="2">
    <location>
        <begin position="310"/>
        <end position="440"/>
    </location>
</feature>
<feature type="region of interest" description="Disordered" evidence="1">
    <location>
        <begin position="110"/>
        <end position="322"/>
    </location>
</feature>
<feature type="compositionally biased region" description="Basic and acidic residues" evidence="1">
    <location>
        <begin position="279"/>
        <end position="294"/>
    </location>
</feature>
<feature type="compositionally biased region" description="Basic residues" evidence="1">
    <location>
        <begin position="110"/>
        <end position="119"/>
    </location>
</feature>
<dbReference type="SUPFAM" id="SSF49562">
    <property type="entry name" value="C2 domain (Calcium/lipid-binding domain, CaLB)"/>
    <property type="match status" value="1"/>
</dbReference>
<feature type="compositionally biased region" description="Pro residues" evidence="1">
    <location>
        <begin position="704"/>
        <end position="714"/>
    </location>
</feature>
<dbReference type="PANTHER" id="PTHR47800">
    <property type="entry name" value="C2 DOMAIN-CONTAINING PROTEIN"/>
    <property type="match status" value="1"/>
</dbReference>
<feature type="compositionally biased region" description="Low complexity" evidence="1">
    <location>
        <begin position="787"/>
        <end position="798"/>
    </location>
</feature>
<dbReference type="Gene3D" id="2.60.40.150">
    <property type="entry name" value="C2 domain"/>
    <property type="match status" value="1"/>
</dbReference>
<dbReference type="GO" id="GO:0010628">
    <property type="term" value="P:positive regulation of gene expression"/>
    <property type="evidence" value="ECO:0007669"/>
    <property type="project" value="TreeGrafter"/>
</dbReference>
<proteinExistence type="predicted"/>
<dbReference type="AlphaFoldDB" id="A0AAD8V5Y5"/>
<feature type="compositionally biased region" description="Basic and acidic residues" evidence="1">
    <location>
        <begin position="522"/>
        <end position="543"/>
    </location>
</feature>
<feature type="region of interest" description="Disordered" evidence="1">
    <location>
        <begin position="683"/>
        <end position="717"/>
    </location>
</feature>
<dbReference type="PANTHER" id="PTHR47800:SF5">
    <property type="entry name" value="FER-1-LIKE PROTEIN 6"/>
    <property type="match status" value="1"/>
</dbReference>
<sequence>MSKKDTNHIERFLSEYRAGERPLVNLAGLARQRQDNSREAGIPVRPLAESPQCELSGRESSWIQAVEFGQAGNLGPGRVPIGGNWARPYKAALPSRHGLAAACVKLNPVRRHRPRRPLSLRRDEVTSPAEMSTIDDQRPNGHPHSPDHLSEPAAAISTPTAPLAQTSAVPPPTTTTTTTTTTAEPSGGVNGHAVNGTANGATSATGHLTNGTSDAPEANGSAPNGHSPNGVAADNQYTDGNAVPSSSNGGPSTSGHGLPQNKEGDLENKIEGLQNPEANGHKPPDQKQHHHSGDIKGLYTEGKEKVKDKTKPSGGFDTTPFPDAPPGYTVRFIFHRASNLPAADIGTRSSDPFIHATLKTAVPKRHKEDPDLVHRTETKRRTTEPVWNDEWVVANIPAGGFILKCRIYDEDWPDHDDRLGNVTVRVPYVGEDWKGYPQPGQEFVAKKRMGSKRAYLVKAITSHFDPRTDMSPRLWISMEVLGKSDPPYAHMYTIGSTSYFKHFSPMIGRLTGIKVNRDEEADARSDLFDEPQDKDKDSKKTTKYDFQSNEMQLSGPVPPELYHRYVEFRPTIGLMFAKSGLRGKILNKALHKQHSRVYNFDSSTQYGVFKARSEEAALQFLKLVHFDEGGRIFTYVLTLDGVFRFTETGKEFSIDMLSKHTMHSDVETYIACSGEFFVRRLEKPDASDDPEPNERTHPTEELPGGPPNAHPPHNPSYYQLFIDNDSGTYRPDKSILPKLKEFLEANFPGLGIVVMHCEDEELQKLKKEQVEAKKKEGRMVNMVLNRSPSSSSMSSNESALQRMEEAGENGAPVKSTTQKALDALEDPSNLKKMLKPGTHGHGSGHGHSHGKGESSTAH</sequence>
<evidence type="ECO:0000256" key="1">
    <source>
        <dbReference type="SAM" id="MobiDB-lite"/>
    </source>
</evidence>
<dbReference type="RefSeq" id="XP_060416499.1">
    <property type="nucleotide sequence ID" value="XM_060562712.1"/>
</dbReference>
<evidence type="ECO:0000259" key="2">
    <source>
        <dbReference type="PROSITE" id="PS50004"/>
    </source>
</evidence>